<evidence type="ECO:0000256" key="2">
    <source>
        <dbReference type="ARBA" id="ARBA00004496"/>
    </source>
</evidence>
<dbReference type="HOGENOM" id="CLU_092833_0_0_1"/>
<dbReference type="AlphaFoldDB" id="A7RHF6"/>
<feature type="compositionally biased region" description="Pro residues" evidence="6">
    <location>
        <begin position="66"/>
        <end position="76"/>
    </location>
</feature>
<evidence type="ECO:0000256" key="6">
    <source>
        <dbReference type="SAM" id="MobiDB-lite"/>
    </source>
</evidence>
<reference evidence="7 8" key="1">
    <citation type="journal article" date="2007" name="Science">
        <title>Sea anemone genome reveals ancestral eumetazoan gene repertoire and genomic organization.</title>
        <authorList>
            <person name="Putnam N.H."/>
            <person name="Srivastava M."/>
            <person name="Hellsten U."/>
            <person name="Dirks B."/>
            <person name="Chapman J."/>
            <person name="Salamov A."/>
            <person name="Terry A."/>
            <person name="Shapiro H."/>
            <person name="Lindquist E."/>
            <person name="Kapitonov V.V."/>
            <person name="Jurka J."/>
            <person name="Genikhovich G."/>
            <person name="Grigoriev I.V."/>
            <person name="Lucas S.M."/>
            <person name="Steele R.E."/>
            <person name="Finnerty J.R."/>
            <person name="Technau U."/>
            <person name="Martindale M.Q."/>
            <person name="Rokhsar D.S."/>
        </authorList>
    </citation>
    <scope>NUCLEOTIDE SEQUENCE [LARGE SCALE GENOMIC DNA]</scope>
    <source>
        <strain evidence="8">CH2 X CH6</strain>
    </source>
</reference>
<dbReference type="EMBL" id="DS469510">
    <property type="protein sequence ID" value="EDO49219.1"/>
    <property type="molecule type" value="Genomic_DNA"/>
</dbReference>
<dbReference type="eggNOG" id="ENOG502S1KM">
    <property type="taxonomic scope" value="Eukaryota"/>
</dbReference>
<evidence type="ECO:0000313" key="7">
    <source>
        <dbReference type="EMBL" id="EDO49219.1"/>
    </source>
</evidence>
<evidence type="ECO:0000313" key="8">
    <source>
        <dbReference type="Proteomes" id="UP000001593"/>
    </source>
</evidence>
<dbReference type="InterPro" id="IPR029239">
    <property type="entry name" value="CFAP418"/>
</dbReference>
<proteinExistence type="predicted"/>
<evidence type="ECO:0000256" key="3">
    <source>
        <dbReference type="ARBA" id="ARBA00022490"/>
    </source>
</evidence>
<dbReference type="OrthoDB" id="259905at2759"/>
<dbReference type="GO" id="GO:0001917">
    <property type="term" value="C:photoreceptor inner segment"/>
    <property type="evidence" value="ECO:0007669"/>
    <property type="project" value="UniProtKB-SubCell"/>
</dbReference>
<feature type="compositionally biased region" description="Basic and acidic residues" evidence="6">
    <location>
        <begin position="47"/>
        <end position="59"/>
    </location>
</feature>
<dbReference type="PhylomeDB" id="A7RHF6"/>
<dbReference type="PANTHER" id="PTHR33958:SF1">
    <property type="entry name" value="CILIA- AND FLAGELLA-ASSOCIATED PROTEIN 418"/>
    <property type="match status" value="1"/>
</dbReference>
<dbReference type="STRING" id="45351.A7RHF6"/>
<name>A7RHF6_NEMVE</name>
<feature type="compositionally biased region" description="Low complexity" evidence="6">
    <location>
        <begin position="22"/>
        <end position="31"/>
    </location>
</feature>
<organism evidence="7 8">
    <name type="scientific">Nematostella vectensis</name>
    <name type="common">Starlet sea anemone</name>
    <dbReference type="NCBI Taxonomy" id="45351"/>
    <lineage>
        <taxon>Eukaryota</taxon>
        <taxon>Metazoa</taxon>
        <taxon>Cnidaria</taxon>
        <taxon>Anthozoa</taxon>
        <taxon>Hexacorallia</taxon>
        <taxon>Actiniaria</taxon>
        <taxon>Edwardsiidae</taxon>
        <taxon>Nematostella</taxon>
    </lineage>
</organism>
<comment type="subcellular location">
    <subcellularLocation>
        <location evidence="2">Cytoplasm</location>
    </subcellularLocation>
    <subcellularLocation>
        <location evidence="1">Photoreceptor inner segment</location>
    </subcellularLocation>
</comment>
<dbReference type="GO" id="GO:0005737">
    <property type="term" value="C:cytoplasm"/>
    <property type="evidence" value="ECO:0007669"/>
    <property type="project" value="UniProtKB-SubCell"/>
</dbReference>
<sequence length="195" mass="21717">MADDLDDLLDEVESKFCKDGASKSSGKKTSSNAQQDKRKQLQTSKKKTGDDLSDIIRDICEDDGPDLPPVVPPPTGSPSSTPGLTAHKSKCFTLLLGGTRFSKGLCTVSEQRTCDKLRCTSCDFKVVVFDNYAWDGDCDYLFFRNNVPDFHKLKVKLKTRKGTRAYACQCCWRSIVDLMDLQTDATLKWVCGKHS</sequence>
<keyword evidence="8" id="KW-1185">Reference proteome</keyword>
<comment type="function">
    <text evidence="4">May be involved in photoreceptor outer segment disk morphogenesis.</text>
</comment>
<keyword evidence="3" id="KW-0963">Cytoplasm</keyword>
<feature type="region of interest" description="Disordered" evidence="6">
    <location>
        <begin position="18"/>
        <end position="84"/>
    </location>
</feature>
<dbReference type="Proteomes" id="UP000001593">
    <property type="component" value="Unassembled WGS sequence"/>
</dbReference>
<evidence type="ECO:0000256" key="5">
    <source>
        <dbReference type="ARBA" id="ARBA00026215"/>
    </source>
</evidence>
<gene>
    <name evidence="7" type="ORF">NEMVEDRAFT_v1g236343</name>
</gene>
<evidence type="ECO:0000256" key="1">
    <source>
        <dbReference type="ARBA" id="ARBA00004437"/>
    </source>
</evidence>
<protein>
    <recommendedName>
        <fullName evidence="5">Cilia- and flagella-associated protein 418</fullName>
    </recommendedName>
</protein>
<dbReference type="InParanoid" id="A7RHF6"/>
<evidence type="ECO:0000256" key="4">
    <source>
        <dbReference type="ARBA" id="ARBA00024819"/>
    </source>
</evidence>
<dbReference type="KEGG" id="nve:5521616"/>
<dbReference type="Pfam" id="PF14996">
    <property type="entry name" value="RMP"/>
    <property type="match status" value="1"/>
</dbReference>
<accession>A7RHF6</accession>
<dbReference type="PANTHER" id="PTHR33958">
    <property type="entry name" value="PROTEIN C8ORF37"/>
    <property type="match status" value="1"/>
</dbReference>
<dbReference type="OMA" id="AHGKRCC"/>